<dbReference type="InterPro" id="IPR022398">
    <property type="entry name" value="Peptidase_S8_His-AS"/>
</dbReference>
<dbReference type="PANTHER" id="PTHR43806">
    <property type="entry name" value="PEPTIDASE S8"/>
    <property type="match status" value="1"/>
</dbReference>
<evidence type="ECO:0000256" key="8">
    <source>
        <dbReference type="PIRSR" id="PIRSR615500-1"/>
    </source>
</evidence>
<dbReference type="STRING" id="1081109.A0A168EGC3"/>
<evidence type="ECO:0000256" key="6">
    <source>
        <dbReference type="ARBA" id="ARBA00022801"/>
    </source>
</evidence>
<sequence>MVSPPGEHLRPYKPSPRSLSRRWCNWWGTCVNTVVHGVYEPHRMTQVDQLHAKGITGSGLKVAVIDTGIDFKHPVLGTTIGSCLKSECGSCFGKGCLVEYGYDFVGNDFNGENTPIPDKDPMDCNGHGTHVAGIISARKNDLGFIGAAPGVKLGAYKVFGCSGDTPNDILVAASLQAFEDGSDIITASIGAANGWNEHPWGTVINRITAQGVPFICSAGNEGSSGLFYANGGAASKAVTAIGSMENRVIPKIMIKSTWRENKGLVGTDFHLLAGEPKIWGVDKMRLWATSLDYDYIEDCCKPLPEDYRDLSKYVVLVRASNCPFNIQVINIMQKGAKYMIIYNHRDETFTPTPTPIPEGLLAVGMVEYKLGKKWIRIMNEGKKVHVTIPHPYKAFQHSTTAKMEPNDKEGGLISLFTSWGPTWQMLMKPQFTAPGGNILSTWPMAKGGYSVQSGTSMATPLVASIMALMYQVRGRIGLPALTDLLSSTAKPQIFYNGTKRFGMLAPPAQQGGGLVQAFDAAYTTTRLYPSSLSFNDTVHLAPELNFTIMNYGKSSVIYTLGHRPALTMYTLANGTNMTMNFPNEIVDDAHATLSFHHGRLRVADPFHHMQPVKRVTIEAGNRAIITVRAKPPKVEKPERLAVWGGYITINGTDKSALSMPYQGLAGNLTNVTVLEPGNAAWVVSVKKSQFVVPPPDTPVPLPSGGSHEDQEVVLKVACFLNLGTANLSIDIVPQGGAPPADKVKDVFGLQTLGQMYGFPMLWVGRGYGYYKWDGKLASGDFAPAGRYIANVRALKLNGDPVKENNWETAKTNTIDLSYE</sequence>
<dbReference type="GO" id="GO:0006508">
    <property type="term" value="P:proteolysis"/>
    <property type="evidence" value="ECO:0007669"/>
    <property type="project" value="UniProtKB-KW"/>
</dbReference>
<dbReference type="Proteomes" id="UP000078544">
    <property type="component" value="Unassembled WGS sequence"/>
</dbReference>
<evidence type="ECO:0000256" key="5">
    <source>
        <dbReference type="ARBA" id="ARBA00022729"/>
    </source>
</evidence>
<dbReference type="EMBL" id="AZGY01000004">
    <property type="protein sequence ID" value="KZZ98766.1"/>
    <property type="molecule type" value="Genomic_DNA"/>
</dbReference>
<dbReference type="AlphaFoldDB" id="A0A168EGC3"/>
<dbReference type="Pfam" id="PF02225">
    <property type="entry name" value="PA"/>
    <property type="match status" value="1"/>
</dbReference>
<evidence type="ECO:0000313" key="14">
    <source>
        <dbReference type="Proteomes" id="UP000078544"/>
    </source>
</evidence>
<evidence type="ECO:0000313" key="13">
    <source>
        <dbReference type="EMBL" id="KZZ98766.1"/>
    </source>
</evidence>
<evidence type="ECO:0000259" key="10">
    <source>
        <dbReference type="Pfam" id="PF00082"/>
    </source>
</evidence>
<dbReference type="InterPro" id="IPR034187">
    <property type="entry name" value="Peptidases_S8_5"/>
</dbReference>
<name>A0A168EGC3_9HYPO</name>
<evidence type="ECO:0000259" key="12">
    <source>
        <dbReference type="Pfam" id="PF06280"/>
    </source>
</evidence>
<gene>
    <name evidence="13" type="ORF">AAL_02317</name>
</gene>
<dbReference type="PROSITE" id="PS00136">
    <property type="entry name" value="SUBTILASE_ASP"/>
    <property type="match status" value="1"/>
</dbReference>
<evidence type="ECO:0000259" key="11">
    <source>
        <dbReference type="Pfam" id="PF02225"/>
    </source>
</evidence>
<comment type="caution">
    <text evidence="13">The sequence shown here is derived from an EMBL/GenBank/DDBJ whole genome shotgun (WGS) entry which is preliminary data.</text>
</comment>
<keyword evidence="4 9" id="KW-0645">Protease</keyword>
<keyword evidence="6 9" id="KW-0378">Hydrolase</keyword>
<dbReference type="InterPro" id="IPR023827">
    <property type="entry name" value="Peptidase_S8_Asp-AS"/>
</dbReference>
<dbReference type="PROSITE" id="PS51892">
    <property type="entry name" value="SUBTILASE"/>
    <property type="match status" value="1"/>
</dbReference>
<keyword evidence="5" id="KW-0732">Signal</keyword>
<evidence type="ECO:0000256" key="4">
    <source>
        <dbReference type="ARBA" id="ARBA00022670"/>
    </source>
</evidence>
<dbReference type="InterPro" id="IPR015500">
    <property type="entry name" value="Peptidase_S8_subtilisin-rel"/>
</dbReference>
<dbReference type="SUPFAM" id="SSF52743">
    <property type="entry name" value="Subtilisin-like"/>
    <property type="match status" value="1"/>
</dbReference>
<dbReference type="OrthoDB" id="10256524at2759"/>
<dbReference type="InterPro" id="IPR000209">
    <property type="entry name" value="Peptidase_S8/S53_dom"/>
</dbReference>
<dbReference type="PROSITE" id="PS00137">
    <property type="entry name" value="SUBTILASE_HIS"/>
    <property type="match status" value="1"/>
</dbReference>
<dbReference type="Pfam" id="PF00082">
    <property type="entry name" value="Peptidase_S8"/>
    <property type="match status" value="1"/>
</dbReference>
<dbReference type="GO" id="GO:0016020">
    <property type="term" value="C:membrane"/>
    <property type="evidence" value="ECO:0007669"/>
    <property type="project" value="InterPro"/>
</dbReference>
<feature type="active site" description="Charge relay system" evidence="8 9">
    <location>
        <position position="127"/>
    </location>
</feature>
<keyword evidence="3" id="KW-0964">Secreted</keyword>
<dbReference type="InterPro" id="IPR050131">
    <property type="entry name" value="Peptidase_S8_subtilisin-like"/>
</dbReference>
<feature type="active site" description="Charge relay system" evidence="8 9">
    <location>
        <position position="66"/>
    </location>
</feature>
<dbReference type="InterPro" id="IPR046450">
    <property type="entry name" value="PA_dom_sf"/>
</dbReference>
<dbReference type="PANTHER" id="PTHR43806:SF66">
    <property type="entry name" value="SERIN ENDOPEPTIDASE"/>
    <property type="match status" value="1"/>
</dbReference>
<evidence type="ECO:0000256" key="7">
    <source>
        <dbReference type="ARBA" id="ARBA00022825"/>
    </source>
</evidence>
<reference evidence="13 14" key="1">
    <citation type="journal article" date="2016" name="Genome Biol. Evol.">
        <title>Divergent and convergent evolution of fungal pathogenicity.</title>
        <authorList>
            <person name="Shang Y."/>
            <person name="Xiao G."/>
            <person name="Zheng P."/>
            <person name="Cen K."/>
            <person name="Zhan S."/>
            <person name="Wang C."/>
        </authorList>
    </citation>
    <scope>NUCLEOTIDE SEQUENCE [LARGE SCALE GENOMIC DNA]</scope>
    <source>
        <strain evidence="13 14">RCEF 2490</strain>
    </source>
</reference>
<evidence type="ECO:0000256" key="2">
    <source>
        <dbReference type="ARBA" id="ARBA00022512"/>
    </source>
</evidence>
<dbReference type="InterPro" id="IPR036852">
    <property type="entry name" value="Peptidase_S8/S53_dom_sf"/>
</dbReference>
<protein>
    <submittedName>
        <fullName evidence="13">Subtilisin-like serine protease PR1C</fullName>
    </submittedName>
</protein>
<evidence type="ECO:0000256" key="9">
    <source>
        <dbReference type="PROSITE-ProRule" id="PRU01240"/>
    </source>
</evidence>
<feature type="domain" description="PA" evidence="11">
    <location>
        <begin position="309"/>
        <end position="373"/>
    </location>
</feature>
<keyword evidence="2" id="KW-0134">Cell wall</keyword>
<dbReference type="InterPro" id="IPR003137">
    <property type="entry name" value="PA_domain"/>
</dbReference>
<keyword evidence="14" id="KW-1185">Reference proteome</keyword>
<organism evidence="13 14">
    <name type="scientific">Moelleriella libera RCEF 2490</name>
    <dbReference type="NCBI Taxonomy" id="1081109"/>
    <lineage>
        <taxon>Eukaryota</taxon>
        <taxon>Fungi</taxon>
        <taxon>Dikarya</taxon>
        <taxon>Ascomycota</taxon>
        <taxon>Pezizomycotina</taxon>
        <taxon>Sordariomycetes</taxon>
        <taxon>Hypocreomycetidae</taxon>
        <taxon>Hypocreales</taxon>
        <taxon>Clavicipitaceae</taxon>
        <taxon>Moelleriella</taxon>
    </lineage>
</organism>
<comment type="similarity">
    <text evidence="1 9">Belongs to the peptidase S8 family.</text>
</comment>
<dbReference type="SUPFAM" id="SSF52025">
    <property type="entry name" value="PA domain"/>
    <property type="match status" value="1"/>
</dbReference>
<accession>A0A168EGC3</accession>
<evidence type="ECO:0000256" key="3">
    <source>
        <dbReference type="ARBA" id="ARBA00022525"/>
    </source>
</evidence>
<dbReference type="InterPro" id="IPR010435">
    <property type="entry name" value="C5a/SBT2-like_Fn3"/>
</dbReference>
<dbReference type="CDD" id="cd07489">
    <property type="entry name" value="Peptidases_S8_5"/>
    <property type="match status" value="1"/>
</dbReference>
<feature type="domain" description="Peptidase S8/S53" evidence="10">
    <location>
        <begin position="57"/>
        <end position="498"/>
    </location>
</feature>
<keyword evidence="7 9" id="KW-0720">Serine protease</keyword>
<evidence type="ECO:0000256" key="1">
    <source>
        <dbReference type="ARBA" id="ARBA00011073"/>
    </source>
</evidence>
<dbReference type="Pfam" id="PF06280">
    <property type="entry name" value="fn3_5"/>
    <property type="match status" value="1"/>
</dbReference>
<proteinExistence type="inferred from homology"/>
<dbReference type="Gene3D" id="3.40.50.200">
    <property type="entry name" value="Peptidase S8/S53 domain"/>
    <property type="match status" value="2"/>
</dbReference>
<feature type="domain" description="C5a peptidase/Subtilisin-like protease SBT2-like Fn3-like" evidence="12">
    <location>
        <begin position="533"/>
        <end position="661"/>
    </location>
</feature>
<feature type="active site" description="Charge relay system" evidence="8 9">
    <location>
        <position position="456"/>
    </location>
</feature>
<dbReference type="PRINTS" id="PR00723">
    <property type="entry name" value="SUBTILISIN"/>
</dbReference>
<dbReference type="Gene3D" id="3.50.30.30">
    <property type="match status" value="1"/>
</dbReference>
<dbReference type="GO" id="GO:0004252">
    <property type="term" value="F:serine-type endopeptidase activity"/>
    <property type="evidence" value="ECO:0007669"/>
    <property type="project" value="UniProtKB-UniRule"/>
</dbReference>